<proteinExistence type="predicted"/>
<evidence type="ECO:0000313" key="1">
    <source>
        <dbReference type="EMBL" id="APT18701.1"/>
    </source>
</evidence>
<sequence length="71" mass="8231">MRAIFCFEYEIHQTLAARYKQGGRFSKIRVSVFLVEGVDPLRARKPKPLFWFSDTICDSATPLKTLDFIGF</sequence>
<dbReference type="Proteomes" id="UP000185499">
    <property type="component" value="Chromosome"/>
</dbReference>
<organism evidence="1 2">
    <name type="scientific">Amylolactobacillus amylophilus DSM 20533 = JCM 1125</name>
    <dbReference type="NCBI Taxonomy" id="1423721"/>
    <lineage>
        <taxon>Bacteria</taxon>
        <taxon>Bacillati</taxon>
        <taxon>Bacillota</taxon>
        <taxon>Bacilli</taxon>
        <taxon>Lactobacillales</taxon>
        <taxon>Lactobacillaceae</taxon>
        <taxon>Amylolactobacillus</taxon>
    </lineage>
</organism>
<dbReference type="AlphaFoldDB" id="A0A1L6XCK2"/>
<reference evidence="1 2" key="1">
    <citation type="submission" date="2016-12" db="EMBL/GenBank/DDBJ databases">
        <title>The whole genome sequencing and assembly of Lactobacillus amylophilus DSM 20533T strain.</title>
        <authorList>
            <person name="Lee Y.-J."/>
            <person name="Yi H."/>
            <person name="Bahn Y.-S."/>
            <person name="Kim J.F."/>
            <person name="Lee D.-W."/>
        </authorList>
    </citation>
    <scope>NUCLEOTIDE SEQUENCE [LARGE SCALE GENOMIC DNA]</scope>
    <source>
        <strain evidence="1 2">DSM 20533</strain>
    </source>
</reference>
<accession>A0A1L6XCK2</accession>
<name>A0A1L6XCK2_9LACO</name>
<evidence type="ECO:0000313" key="2">
    <source>
        <dbReference type="Proteomes" id="UP000185499"/>
    </source>
</evidence>
<protein>
    <submittedName>
        <fullName evidence="1">Uncharacterized protein</fullName>
    </submittedName>
</protein>
<dbReference type="EMBL" id="CP018888">
    <property type="protein sequence ID" value="APT18701.1"/>
    <property type="molecule type" value="Genomic_DNA"/>
</dbReference>
<gene>
    <name evidence="1" type="ORF">LA20533_05245</name>
</gene>
<dbReference type="KEGG" id="lah:LA20533_05245"/>
<keyword evidence="2" id="KW-1185">Reference proteome</keyword>